<comment type="caution">
    <text evidence="3">The sequence shown here is derived from an EMBL/GenBank/DDBJ whole genome shotgun (WGS) entry which is preliminary data.</text>
</comment>
<dbReference type="PANTHER" id="PTHR42856">
    <property type="entry name" value="ACYL-COENZYME A THIOESTERASE PAAI"/>
    <property type="match status" value="1"/>
</dbReference>
<evidence type="ECO:0000259" key="2">
    <source>
        <dbReference type="Pfam" id="PF03061"/>
    </source>
</evidence>
<dbReference type="InterPro" id="IPR029069">
    <property type="entry name" value="HotDog_dom_sf"/>
</dbReference>
<dbReference type="InterPro" id="IPR006683">
    <property type="entry name" value="Thioestr_dom"/>
</dbReference>
<evidence type="ECO:0000313" key="4">
    <source>
        <dbReference type="Proteomes" id="UP000261739"/>
    </source>
</evidence>
<dbReference type="SUPFAM" id="SSF54637">
    <property type="entry name" value="Thioesterase/thiol ester dehydrase-isomerase"/>
    <property type="match status" value="1"/>
</dbReference>
<gene>
    <name evidence="3" type="primary">paaD</name>
    <name evidence="3" type="ORF">DIW82_13090</name>
</gene>
<reference evidence="3 4" key="1">
    <citation type="journal article" date="2018" name="Nat. Biotechnol.">
        <title>A standardized bacterial taxonomy based on genome phylogeny substantially revises the tree of life.</title>
        <authorList>
            <person name="Parks D.H."/>
            <person name="Chuvochina M."/>
            <person name="Waite D.W."/>
            <person name="Rinke C."/>
            <person name="Skarshewski A."/>
            <person name="Chaumeil P.A."/>
            <person name="Hugenholtz P."/>
        </authorList>
    </citation>
    <scope>NUCLEOTIDE SEQUENCE [LARGE SCALE GENOMIC DNA]</scope>
    <source>
        <strain evidence="3">UBA11247</strain>
    </source>
</reference>
<dbReference type="NCBIfam" id="TIGR00369">
    <property type="entry name" value="unchar_dom_1"/>
    <property type="match status" value="1"/>
</dbReference>
<name>A0A3D4T4L7_9CORY</name>
<feature type="domain" description="Thioesterase" evidence="2">
    <location>
        <begin position="67"/>
        <end position="135"/>
    </location>
</feature>
<evidence type="ECO:0000256" key="1">
    <source>
        <dbReference type="ARBA" id="ARBA00022801"/>
    </source>
</evidence>
<sequence>MTAATGLQTTPDTILAPGVAIGEEFAWVRTMFREDAASQFLGITVTHVEDGVCEGEFTVRPEMCNGHGNAQGGFLYSFADSLFAGACNAGGQAAVAAFNTMHYIAPGHDGDRVHGRAVQSDTWGRNGITDVELSVDGQVIAQYRGTSRVVRMPEK</sequence>
<dbReference type="EMBL" id="DQID01000333">
    <property type="protein sequence ID" value="HCT15680.1"/>
    <property type="molecule type" value="Genomic_DNA"/>
</dbReference>
<dbReference type="InterPro" id="IPR052723">
    <property type="entry name" value="Acyl-CoA_thioesterase_PaaI"/>
</dbReference>
<dbReference type="CDD" id="cd03443">
    <property type="entry name" value="PaaI_thioesterase"/>
    <property type="match status" value="1"/>
</dbReference>
<keyword evidence="1" id="KW-0378">Hydrolase</keyword>
<accession>A0A3D4T4L7</accession>
<dbReference type="NCBIfam" id="TIGR02286">
    <property type="entry name" value="PaaD"/>
    <property type="match status" value="1"/>
</dbReference>
<dbReference type="InterPro" id="IPR003736">
    <property type="entry name" value="PAAI_dom"/>
</dbReference>
<dbReference type="GO" id="GO:0016289">
    <property type="term" value="F:acyl-CoA hydrolase activity"/>
    <property type="evidence" value="ECO:0007669"/>
    <property type="project" value="TreeGrafter"/>
</dbReference>
<dbReference type="PANTHER" id="PTHR42856:SF1">
    <property type="entry name" value="ACYL-COENZYME A THIOESTERASE PAAI"/>
    <property type="match status" value="1"/>
</dbReference>
<proteinExistence type="predicted"/>
<dbReference type="STRING" id="863239.GCA_000213935_00568"/>
<dbReference type="Pfam" id="PF03061">
    <property type="entry name" value="4HBT"/>
    <property type="match status" value="1"/>
</dbReference>
<dbReference type="Proteomes" id="UP000261739">
    <property type="component" value="Unassembled WGS sequence"/>
</dbReference>
<dbReference type="InterPro" id="IPR011973">
    <property type="entry name" value="PaaD"/>
</dbReference>
<dbReference type="Gene3D" id="3.10.129.10">
    <property type="entry name" value="Hotdog Thioesterase"/>
    <property type="match status" value="1"/>
</dbReference>
<dbReference type="AlphaFoldDB" id="A0A3D4T4L7"/>
<organism evidence="3 4">
    <name type="scientific">Corynebacterium nuruki</name>
    <dbReference type="NCBI Taxonomy" id="1032851"/>
    <lineage>
        <taxon>Bacteria</taxon>
        <taxon>Bacillati</taxon>
        <taxon>Actinomycetota</taxon>
        <taxon>Actinomycetes</taxon>
        <taxon>Mycobacteriales</taxon>
        <taxon>Corynebacteriaceae</taxon>
        <taxon>Corynebacterium</taxon>
    </lineage>
</organism>
<protein>
    <submittedName>
        <fullName evidence="3">Hydroxyphenylacetyl-CoA thioesterase PaaI</fullName>
    </submittedName>
</protein>
<evidence type="ECO:0000313" key="3">
    <source>
        <dbReference type="EMBL" id="HCT15680.1"/>
    </source>
</evidence>